<evidence type="ECO:0000256" key="2">
    <source>
        <dbReference type="ARBA" id="ARBA00009431"/>
    </source>
</evidence>
<dbReference type="InterPro" id="IPR029058">
    <property type="entry name" value="AB_hydrolase_fold"/>
</dbReference>
<dbReference type="GO" id="GO:0006508">
    <property type="term" value="P:proteolysis"/>
    <property type="evidence" value="ECO:0007669"/>
    <property type="project" value="UniProtKB-KW"/>
</dbReference>
<evidence type="ECO:0000256" key="4">
    <source>
        <dbReference type="ARBA" id="ARBA00022645"/>
    </source>
</evidence>
<dbReference type="FunFam" id="3.40.50.1820:FF:000075">
    <property type="entry name" value="Carboxypeptidase"/>
    <property type="match status" value="1"/>
</dbReference>
<evidence type="ECO:0000313" key="11">
    <source>
        <dbReference type="EMBL" id="CEK52422.1"/>
    </source>
</evidence>
<keyword evidence="6" id="KW-0732">Signal</keyword>
<dbReference type="EC" id="3.4.16.-" evidence="10"/>
<evidence type="ECO:0000256" key="6">
    <source>
        <dbReference type="ARBA" id="ARBA00022729"/>
    </source>
</evidence>
<comment type="function">
    <text evidence="9">May be involved in vascular wall and kidney homeostasis.</text>
</comment>
<evidence type="ECO:0000256" key="10">
    <source>
        <dbReference type="RuleBase" id="RU361156"/>
    </source>
</evidence>
<keyword evidence="7 10" id="KW-0378">Hydrolase</keyword>
<keyword evidence="8" id="KW-0325">Glycoprotein</keyword>
<dbReference type="Pfam" id="PF00450">
    <property type="entry name" value="Peptidase_S10"/>
    <property type="match status" value="1"/>
</dbReference>
<dbReference type="PANTHER" id="PTHR11802">
    <property type="entry name" value="SERINE PROTEASE FAMILY S10 SERINE CARBOXYPEPTIDASE"/>
    <property type="match status" value="1"/>
</dbReference>
<dbReference type="InterPro" id="IPR001563">
    <property type="entry name" value="Peptidase_S10"/>
</dbReference>
<dbReference type="Gene3D" id="3.40.50.1820">
    <property type="entry name" value="alpha/beta hydrolase"/>
    <property type="match status" value="1"/>
</dbReference>
<reference evidence="11" key="1">
    <citation type="submission" date="2014-12" db="EMBL/GenBank/DDBJ databases">
        <title>Insight into the proteome of Arion vulgaris.</title>
        <authorList>
            <person name="Aradska J."/>
            <person name="Bulat T."/>
            <person name="Smidak R."/>
            <person name="Sarate P."/>
            <person name="Gangsoo J."/>
            <person name="Sialana F."/>
            <person name="Bilban M."/>
            <person name="Lubec G."/>
        </authorList>
    </citation>
    <scope>NUCLEOTIDE SEQUENCE</scope>
    <source>
        <tissue evidence="11">Skin</tissue>
    </source>
</reference>
<evidence type="ECO:0000256" key="9">
    <source>
        <dbReference type="ARBA" id="ARBA00055847"/>
    </source>
</evidence>
<accession>A0A0B6Y7W4</accession>
<proteinExistence type="inferred from homology"/>
<comment type="similarity">
    <text evidence="2 10">Belongs to the peptidase S10 family.</text>
</comment>
<comment type="subcellular location">
    <subcellularLocation>
        <location evidence="1">Secreted</location>
    </subcellularLocation>
</comment>
<evidence type="ECO:0000256" key="7">
    <source>
        <dbReference type="ARBA" id="ARBA00022801"/>
    </source>
</evidence>
<dbReference type="GO" id="GO:0005576">
    <property type="term" value="C:extracellular region"/>
    <property type="evidence" value="ECO:0007669"/>
    <property type="project" value="UniProtKB-SubCell"/>
</dbReference>
<dbReference type="GO" id="GO:0004185">
    <property type="term" value="F:serine-type carboxypeptidase activity"/>
    <property type="evidence" value="ECO:0007669"/>
    <property type="project" value="UniProtKB-UniRule"/>
</dbReference>
<dbReference type="EMBL" id="HACG01005557">
    <property type="protein sequence ID" value="CEK52422.1"/>
    <property type="molecule type" value="Transcribed_RNA"/>
</dbReference>
<evidence type="ECO:0000256" key="1">
    <source>
        <dbReference type="ARBA" id="ARBA00004613"/>
    </source>
</evidence>
<dbReference type="SUPFAM" id="SSF53474">
    <property type="entry name" value="alpha/beta-Hydrolases"/>
    <property type="match status" value="1"/>
</dbReference>
<dbReference type="PRINTS" id="PR00724">
    <property type="entry name" value="CRBOXYPTASEC"/>
</dbReference>
<dbReference type="AlphaFoldDB" id="A0A0B6Y7W4"/>
<keyword evidence="5 10" id="KW-0645">Protease</keyword>
<evidence type="ECO:0000256" key="8">
    <source>
        <dbReference type="ARBA" id="ARBA00023180"/>
    </source>
</evidence>
<dbReference type="PROSITE" id="PS00131">
    <property type="entry name" value="CARBOXYPEPT_SER_SER"/>
    <property type="match status" value="1"/>
</dbReference>
<dbReference type="PANTHER" id="PTHR11802:SF3">
    <property type="entry name" value="RETINOID-INDUCIBLE SERINE CARBOXYPEPTIDASE"/>
    <property type="match status" value="1"/>
</dbReference>
<evidence type="ECO:0000256" key="3">
    <source>
        <dbReference type="ARBA" id="ARBA00022525"/>
    </source>
</evidence>
<keyword evidence="4 10" id="KW-0121">Carboxypeptidase</keyword>
<dbReference type="InterPro" id="IPR018202">
    <property type="entry name" value="Ser_caboxypep_ser_AS"/>
</dbReference>
<sequence>MEWATVTKSHLAILIVFICLCFVSSYGRSHYKNGRTEFRKDQRTVFHMSATPDEPNQQWGYIPIRPKANIFFWLYYTTHPSGYIERPIILWLQGGPGGSGTGFGNFEELGPDDVQLKPRNTTWTQTASVMFIDSPVGTGYSYVEDDSAYTTNVAEISADLLATMKVFIDSNKEFEKTPFYIFSESYGGKMAADFSAVLHEAISKGEIKINFQGFAMGDSWISPVDSTNSWGPYLYATSLVDAYGLNNINKAAKTIEELVKQGKYTEATDAWGAAEGVVEDETGGVNFYNILDWSGSQDKIKHGLVDNRSYLDKLYDRHVRPMANDDLDALMNGPIRKKLIIIPKNVTWGGQANNVFDKQAGDFMKNVTSTVNNLIKNTSLKVIVYSGQLDLICDVLGTETWFNRLDIAEKFNNTKRQYYTCAAHLDMCYYAKTVDNVQFYWILDAGHMVPTDNGSGALAMVNRIIG</sequence>
<evidence type="ECO:0000256" key="5">
    <source>
        <dbReference type="ARBA" id="ARBA00022670"/>
    </source>
</evidence>
<organism evidence="11">
    <name type="scientific">Arion vulgaris</name>
    <dbReference type="NCBI Taxonomy" id="1028688"/>
    <lineage>
        <taxon>Eukaryota</taxon>
        <taxon>Metazoa</taxon>
        <taxon>Spiralia</taxon>
        <taxon>Lophotrochozoa</taxon>
        <taxon>Mollusca</taxon>
        <taxon>Gastropoda</taxon>
        <taxon>Heterobranchia</taxon>
        <taxon>Euthyneura</taxon>
        <taxon>Panpulmonata</taxon>
        <taxon>Eupulmonata</taxon>
        <taxon>Stylommatophora</taxon>
        <taxon>Helicina</taxon>
        <taxon>Arionoidea</taxon>
        <taxon>Arionidae</taxon>
        <taxon>Arion</taxon>
    </lineage>
</organism>
<gene>
    <name evidence="11" type="primary">ORF16740</name>
</gene>
<keyword evidence="3" id="KW-0964">Secreted</keyword>
<protein>
    <recommendedName>
        <fullName evidence="10">Carboxypeptidase</fullName>
        <ecNumber evidence="10">3.4.16.-</ecNumber>
    </recommendedName>
</protein>
<name>A0A0B6Y7W4_9EUPU</name>